<feature type="domain" description="C2H2-type" evidence="3">
    <location>
        <begin position="297"/>
        <end position="327"/>
    </location>
</feature>
<feature type="compositionally biased region" description="Low complexity" evidence="2">
    <location>
        <begin position="230"/>
        <end position="242"/>
    </location>
</feature>
<dbReference type="SMART" id="SM00355">
    <property type="entry name" value="ZnF_C2H2"/>
    <property type="match status" value="2"/>
</dbReference>
<evidence type="ECO:0000256" key="2">
    <source>
        <dbReference type="SAM" id="MobiDB-lite"/>
    </source>
</evidence>
<reference evidence="5" key="1">
    <citation type="journal article" date="2023" name="Commun. Biol.">
        <title>Genome analysis of Parmales, the sister group of diatoms, reveals the evolutionary specialization of diatoms from phago-mixotrophs to photoautotrophs.</title>
        <authorList>
            <person name="Ban H."/>
            <person name="Sato S."/>
            <person name="Yoshikawa S."/>
            <person name="Yamada K."/>
            <person name="Nakamura Y."/>
            <person name="Ichinomiya M."/>
            <person name="Sato N."/>
            <person name="Blanc-Mathieu R."/>
            <person name="Endo H."/>
            <person name="Kuwata A."/>
            <person name="Ogata H."/>
        </authorList>
    </citation>
    <scope>NUCLEOTIDE SEQUENCE [LARGE SCALE GENOMIC DNA]</scope>
    <source>
        <strain evidence="5">NIES 3700</strain>
    </source>
</reference>
<evidence type="ECO:0000313" key="4">
    <source>
        <dbReference type="EMBL" id="GMH78814.1"/>
    </source>
</evidence>
<keyword evidence="1" id="KW-0862">Zinc</keyword>
<dbReference type="EMBL" id="BRXW01000910">
    <property type="protein sequence ID" value="GMH78814.1"/>
    <property type="molecule type" value="Genomic_DNA"/>
</dbReference>
<name>A0A9W7EF20_9STRA</name>
<feature type="compositionally biased region" description="Basic and acidic residues" evidence="2">
    <location>
        <begin position="172"/>
        <end position="181"/>
    </location>
</feature>
<evidence type="ECO:0000259" key="3">
    <source>
        <dbReference type="PROSITE" id="PS50157"/>
    </source>
</evidence>
<feature type="compositionally biased region" description="Basic residues" evidence="2">
    <location>
        <begin position="336"/>
        <end position="350"/>
    </location>
</feature>
<organism evidence="4 5">
    <name type="scientific">Triparma laevis f. longispina</name>
    <dbReference type="NCBI Taxonomy" id="1714387"/>
    <lineage>
        <taxon>Eukaryota</taxon>
        <taxon>Sar</taxon>
        <taxon>Stramenopiles</taxon>
        <taxon>Ochrophyta</taxon>
        <taxon>Bolidophyceae</taxon>
        <taxon>Parmales</taxon>
        <taxon>Triparmaceae</taxon>
        <taxon>Triparma</taxon>
    </lineage>
</organism>
<dbReference type="PROSITE" id="PS50157">
    <property type="entry name" value="ZINC_FINGER_C2H2_2"/>
    <property type="match status" value="1"/>
</dbReference>
<dbReference type="OrthoDB" id="10260596at2759"/>
<accession>A0A9W7EF20</accession>
<sequence length="350" mass="38311">MDGIITPQIITPMIAEPQEQQLNIRDLAKVFLSLSGSSQEAEETSVSSDDTEEVVEVTTERAADAALQVALKEKVELGPGRPKSAKKQPKMVAPVAPVETTADRKMASADSTASSEQASKKRSVPAQVSDDVMTSNEQTSTKYCAENDISEEAKKKRGPGRPKGSKNKKRRTDNVDSEAAKIRTRRQPSPLLYSELGGNPSHTKNVPAPKTNGPGQPKGSPNKEKKVNAEELAGAAQHAAPKAKGKTHELPKGSTPHDNSSVGWHSCDQDSCKYRTKRAYDLNTHKMFKHNIDVKWFPCDQDGCNYTAKSAGNLKRHKQLIHNIERSKNMKVQGKASKRPRKTQKKCTPN</sequence>
<dbReference type="AlphaFoldDB" id="A0A9W7EF20"/>
<comment type="caution">
    <text evidence="4">The sequence shown here is derived from an EMBL/GenBank/DDBJ whole genome shotgun (WGS) entry which is preliminary data.</text>
</comment>
<evidence type="ECO:0000313" key="5">
    <source>
        <dbReference type="Proteomes" id="UP001165122"/>
    </source>
</evidence>
<dbReference type="InterPro" id="IPR013087">
    <property type="entry name" value="Znf_C2H2_type"/>
</dbReference>
<feature type="compositionally biased region" description="Basic residues" evidence="2">
    <location>
        <begin position="155"/>
        <end position="171"/>
    </location>
</feature>
<feature type="region of interest" description="Disordered" evidence="2">
    <location>
        <begin position="326"/>
        <end position="350"/>
    </location>
</feature>
<keyword evidence="5" id="KW-1185">Reference proteome</keyword>
<proteinExistence type="predicted"/>
<keyword evidence="1" id="KW-0479">Metal-binding</keyword>
<dbReference type="GO" id="GO:0008270">
    <property type="term" value="F:zinc ion binding"/>
    <property type="evidence" value="ECO:0007669"/>
    <property type="project" value="UniProtKB-KW"/>
</dbReference>
<feature type="compositionally biased region" description="Polar residues" evidence="2">
    <location>
        <begin position="132"/>
        <end position="142"/>
    </location>
</feature>
<dbReference type="Proteomes" id="UP001165122">
    <property type="component" value="Unassembled WGS sequence"/>
</dbReference>
<keyword evidence="1" id="KW-0863">Zinc-finger</keyword>
<protein>
    <recommendedName>
        <fullName evidence="3">C2H2-type domain-containing protein</fullName>
    </recommendedName>
</protein>
<dbReference type="Gene3D" id="3.30.160.60">
    <property type="entry name" value="Classic Zinc Finger"/>
    <property type="match status" value="1"/>
</dbReference>
<gene>
    <name evidence="4" type="ORF">TrLO_g8592</name>
</gene>
<evidence type="ECO:0000256" key="1">
    <source>
        <dbReference type="PROSITE-ProRule" id="PRU00042"/>
    </source>
</evidence>
<feature type="region of interest" description="Disordered" evidence="2">
    <location>
        <begin position="73"/>
        <end position="266"/>
    </location>
</feature>